<dbReference type="EC" id="2.4.99.28" evidence="19"/>
<evidence type="ECO:0000256" key="19">
    <source>
        <dbReference type="ARBA" id="ARBA00044770"/>
    </source>
</evidence>
<feature type="region of interest" description="Disordered" evidence="21">
    <location>
        <begin position="364"/>
        <end position="396"/>
    </location>
</feature>
<dbReference type="InterPro" id="IPR013437">
    <property type="entry name" value="FtsW"/>
</dbReference>
<evidence type="ECO:0000256" key="6">
    <source>
        <dbReference type="ARBA" id="ARBA00022679"/>
    </source>
</evidence>
<keyword evidence="4" id="KW-0132">Cell division</keyword>
<feature type="transmembrane region" description="Helical" evidence="22">
    <location>
        <begin position="137"/>
        <end position="155"/>
    </location>
</feature>
<evidence type="ECO:0000256" key="5">
    <source>
        <dbReference type="ARBA" id="ARBA00022676"/>
    </source>
</evidence>
<keyword evidence="5" id="KW-0328">Glycosyltransferase</keyword>
<feature type="transmembrane region" description="Helical" evidence="22">
    <location>
        <begin position="270"/>
        <end position="291"/>
    </location>
</feature>
<sequence>MKNKPAYDLRLFCAVISLVALGLVMVFSASRVIAGEQFSSPFFFFQRHAIRVGLGLLFLYVFMKIPFGIYRRFNFWVLVAALLMLASIFVWGNRFRGAERWLKIFMFTVQPVEAAKYSLVIFLAARLAEGRKKLADFEKGFLPLVGAAAAMAVMVGRQPNISNAILISMITMTLLFIGGCRIKHIGAFTGAAVAVAVPILYRMEHIRQRLTVLFNPSTDVNGIGWQTRQSLIAFGSGSIFGCGPGRGHQKYLFLPDAHTDFIYSIVGEELGFIGAAIVLLLFTLIFMRAMHISRRAPNEFGRFLAMGIGLTIFFTAVINMAMTTGLLPTAGLPLPFVSYGGSSLITSMVAAGILLNISTYGRDPEPSAGRGRSRSMRNADYARRATAPRFADGRKR</sequence>
<feature type="transmembrane region" description="Helical" evidence="22">
    <location>
        <begin position="303"/>
        <end position="324"/>
    </location>
</feature>
<feature type="transmembrane region" description="Helical" evidence="22">
    <location>
        <begin position="336"/>
        <end position="357"/>
    </location>
</feature>
<feature type="transmembrane region" description="Helical" evidence="22">
    <location>
        <begin position="75"/>
        <end position="92"/>
    </location>
</feature>
<gene>
    <name evidence="23" type="primary">ftsW</name>
    <name evidence="23" type="ORF">ENO08_07525</name>
</gene>
<keyword evidence="10 22" id="KW-1133">Transmembrane helix</keyword>
<evidence type="ECO:0000256" key="1">
    <source>
        <dbReference type="ARBA" id="ARBA00004651"/>
    </source>
</evidence>
<evidence type="ECO:0000256" key="14">
    <source>
        <dbReference type="ARBA" id="ARBA00032370"/>
    </source>
</evidence>
<evidence type="ECO:0000256" key="17">
    <source>
        <dbReference type="ARBA" id="ARBA00041185"/>
    </source>
</evidence>
<keyword evidence="8" id="KW-0133">Cell shape</keyword>
<evidence type="ECO:0000256" key="10">
    <source>
        <dbReference type="ARBA" id="ARBA00022989"/>
    </source>
</evidence>
<protein>
    <recommendedName>
        <fullName evidence="17">Probable peptidoglycan glycosyltransferase FtsW</fullName>
        <ecNumber evidence="19">2.4.99.28</ecNumber>
    </recommendedName>
    <alternativeName>
        <fullName evidence="18">Cell division protein FtsW</fullName>
    </alternativeName>
    <alternativeName>
        <fullName evidence="15">Cell wall polymerase</fullName>
    </alternativeName>
    <alternativeName>
        <fullName evidence="14">Peptidoglycan polymerase</fullName>
    </alternativeName>
</protein>
<dbReference type="GO" id="GO:0071555">
    <property type="term" value="P:cell wall organization"/>
    <property type="evidence" value="ECO:0007669"/>
    <property type="project" value="UniProtKB-KW"/>
</dbReference>
<evidence type="ECO:0000256" key="4">
    <source>
        <dbReference type="ARBA" id="ARBA00022618"/>
    </source>
</evidence>
<dbReference type="AlphaFoldDB" id="A0A7V2AW07"/>
<evidence type="ECO:0000256" key="11">
    <source>
        <dbReference type="ARBA" id="ARBA00023136"/>
    </source>
</evidence>
<keyword evidence="6" id="KW-0808">Transferase</keyword>
<feature type="transmembrane region" description="Helical" evidence="22">
    <location>
        <begin position="44"/>
        <end position="63"/>
    </location>
</feature>
<dbReference type="GO" id="GO:0008360">
    <property type="term" value="P:regulation of cell shape"/>
    <property type="evidence" value="ECO:0007669"/>
    <property type="project" value="UniProtKB-KW"/>
</dbReference>
<comment type="subcellular location">
    <subcellularLocation>
        <location evidence="1">Cell membrane</location>
        <topology evidence="1">Multi-pass membrane protein</topology>
    </subcellularLocation>
</comment>
<accession>A0A7V2AW07</accession>
<dbReference type="GO" id="GO:0009252">
    <property type="term" value="P:peptidoglycan biosynthetic process"/>
    <property type="evidence" value="ECO:0007669"/>
    <property type="project" value="UniProtKB-KW"/>
</dbReference>
<evidence type="ECO:0000256" key="22">
    <source>
        <dbReference type="SAM" id="Phobius"/>
    </source>
</evidence>
<keyword evidence="12" id="KW-0131">Cell cycle</keyword>
<proteinExistence type="inferred from homology"/>
<evidence type="ECO:0000256" key="3">
    <source>
        <dbReference type="ARBA" id="ARBA00022475"/>
    </source>
</evidence>
<dbReference type="InterPro" id="IPR001182">
    <property type="entry name" value="FtsW/RodA"/>
</dbReference>
<evidence type="ECO:0000256" key="2">
    <source>
        <dbReference type="ARBA" id="ARBA00004752"/>
    </source>
</evidence>
<comment type="catalytic activity">
    <reaction evidence="20">
        <text>[GlcNAc-(1-&gt;4)-Mur2Ac(oyl-L-Ala-gamma-D-Glu-L-Lys-D-Ala-D-Ala)](n)-di-trans,octa-cis-undecaprenyl diphosphate + beta-D-GlcNAc-(1-&gt;4)-Mur2Ac(oyl-L-Ala-gamma-D-Glu-L-Lys-D-Ala-D-Ala)-di-trans,octa-cis-undecaprenyl diphosphate = [GlcNAc-(1-&gt;4)-Mur2Ac(oyl-L-Ala-gamma-D-Glu-L-Lys-D-Ala-D-Ala)](n+1)-di-trans,octa-cis-undecaprenyl diphosphate + di-trans,octa-cis-undecaprenyl diphosphate + H(+)</text>
        <dbReference type="Rhea" id="RHEA:23708"/>
        <dbReference type="Rhea" id="RHEA-COMP:9602"/>
        <dbReference type="Rhea" id="RHEA-COMP:9603"/>
        <dbReference type="ChEBI" id="CHEBI:15378"/>
        <dbReference type="ChEBI" id="CHEBI:58405"/>
        <dbReference type="ChEBI" id="CHEBI:60033"/>
        <dbReference type="ChEBI" id="CHEBI:78435"/>
        <dbReference type="EC" id="2.4.99.28"/>
    </reaction>
</comment>
<name>A0A7V2AW07_UNCEI</name>
<evidence type="ECO:0000256" key="12">
    <source>
        <dbReference type="ARBA" id="ARBA00023306"/>
    </source>
</evidence>
<evidence type="ECO:0000256" key="20">
    <source>
        <dbReference type="ARBA" id="ARBA00049902"/>
    </source>
</evidence>
<evidence type="ECO:0000256" key="8">
    <source>
        <dbReference type="ARBA" id="ARBA00022960"/>
    </source>
</evidence>
<evidence type="ECO:0000256" key="9">
    <source>
        <dbReference type="ARBA" id="ARBA00022984"/>
    </source>
</evidence>
<evidence type="ECO:0000256" key="16">
    <source>
        <dbReference type="ARBA" id="ARBA00038053"/>
    </source>
</evidence>
<dbReference type="GO" id="GO:0005886">
    <property type="term" value="C:plasma membrane"/>
    <property type="evidence" value="ECO:0007669"/>
    <property type="project" value="UniProtKB-SubCell"/>
</dbReference>
<dbReference type="PANTHER" id="PTHR30474:SF2">
    <property type="entry name" value="PEPTIDOGLYCAN GLYCOSYLTRANSFERASE FTSW-RELATED"/>
    <property type="match status" value="1"/>
</dbReference>
<dbReference type="EMBL" id="DSEC01000543">
    <property type="protein sequence ID" value="HER44292.1"/>
    <property type="molecule type" value="Genomic_DNA"/>
</dbReference>
<comment type="pathway">
    <text evidence="2">Cell wall biogenesis; peptidoglycan biosynthesis.</text>
</comment>
<dbReference type="Proteomes" id="UP000886069">
    <property type="component" value="Unassembled WGS sequence"/>
</dbReference>
<evidence type="ECO:0000256" key="15">
    <source>
        <dbReference type="ARBA" id="ARBA00033270"/>
    </source>
</evidence>
<keyword evidence="9" id="KW-0573">Peptidoglycan synthesis</keyword>
<dbReference type="InterPro" id="IPR018365">
    <property type="entry name" value="Cell_cycle_FtsW-rel_CS"/>
</dbReference>
<feature type="transmembrane region" description="Helical" evidence="22">
    <location>
        <begin position="104"/>
        <end position="125"/>
    </location>
</feature>
<feature type="transmembrane region" description="Helical" evidence="22">
    <location>
        <begin position="185"/>
        <end position="203"/>
    </location>
</feature>
<dbReference type="GO" id="GO:0015648">
    <property type="term" value="F:lipid-linked peptidoglycan transporter activity"/>
    <property type="evidence" value="ECO:0007669"/>
    <property type="project" value="TreeGrafter"/>
</dbReference>
<evidence type="ECO:0000256" key="18">
    <source>
        <dbReference type="ARBA" id="ARBA00041418"/>
    </source>
</evidence>
<feature type="transmembrane region" description="Helical" evidence="22">
    <location>
        <begin position="161"/>
        <end position="178"/>
    </location>
</feature>
<dbReference type="GO" id="GO:0051301">
    <property type="term" value="P:cell division"/>
    <property type="evidence" value="ECO:0007669"/>
    <property type="project" value="UniProtKB-KW"/>
</dbReference>
<dbReference type="PANTHER" id="PTHR30474">
    <property type="entry name" value="CELL CYCLE PROTEIN"/>
    <property type="match status" value="1"/>
</dbReference>
<dbReference type="NCBIfam" id="TIGR02614">
    <property type="entry name" value="ftsW"/>
    <property type="match status" value="1"/>
</dbReference>
<reference evidence="23" key="1">
    <citation type="journal article" date="2020" name="mSystems">
        <title>Genome- and Community-Level Interaction Insights into Carbon Utilization and Element Cycling Functions of Hydrothermarchaeota in Hydrothermal Sediment.</title>
        <authorList>
            <person name="Zhou Z."/>
            <person name="Liu Y."/>
            <person name="Xu W."/>
            <person name="Pan J."/>
            <person name="Luo Z.H."/>
            <person name="Li M."/>
        </authorList>
    </citation>
    <scope>NUCLEOTIDE SEQUENCE [LARGE SCALE GENOMIC DNA]</scope>
    <source>
        <strain evidence="23">SpSt-1233</strain>
    </source>
</reference>
<evidence type="ECO:0000256" key="7">
    <source>
        <dbReference type="ARBA" id="ARBA00022692"/>
    </source>
</evidence>
<dbReference type="GO" id="GO:0008955">
    <property type="term" value="F:peptidoglycan glycosyltransferase activity"/>
    <property type="evidence" value="ECO:0007669"/>
    <property type="project" value="UniProtKB-EC"/>
</dbReference>
<keyword evidence="3" id="KW-1003">Cell membrane</keyword>
<dbReference type="PROSITE" id="PS00428">
    <property type="entry name" value="FTSW_RODA_SPOVE"/>
    <property type="match status" value="1"/>
</dbReference>
<comment type="similarity">
    <text evidence="16">Belongs to the SEDS family. FtsW subfamily.</text>
</comment>
<organism evidence="23">
    <name type="scientific">Eiseniibacteriota bacterium</name>
    <dbReference type="NCBI Taxonomy" id="2212470"/>
    <lineage>
        <taxon>Bacteria</taxon>
        <taxon>Candidatus Eiseniibacteriota</taxon>
    </lineage>
</organism>
<keyword evidence="7 22" id="KW-0812">Transmembrane</keyword>
<dbReference type="Pfam" id="PF01098">
    <property type="entry name" value="FTSW_RODA_SPOVE"/>
    <property type="match status" value="1"/>
</dbReference>
<evidence type="ECO:0000256" key="21">
    <source>
        <dbReference type="SAM" id="MobiDB-lite"/>
    </source>
</evidence>
<evidence type="ECO:0000313" key="23">
    <source>
        <dbReference type="EMBL" id="HER44292.1"/>
    </source>
</evidence>
<evidence type="ECO:0000256" key="13">
    <source>
        <dbReference type="ARBA" id="ARBA00023316"/>
    </source>
</evidence>
<comment type="caution">
    <text evidence="23">The sequence shown here is derived from an EMBL/GenBank/DDBJ whole genome shotgun (WGS) entry which is preliminary data.</text>
</comment>
<dbReference type="GO" id="GO:0032153">
    <property type="term" value="C:cell division site"/>
    <property type="evidence" value="ECO:0007669"/>
    <property type="project" value="TreeGrafter"/>
</dbReference>
<keyword evidence="11 22" id="KW-0472">Membrane</keyword>
<keyword evidence="13" id="KW-0961">Cell wall biogenesis/degradation</keyword>